<proteinExistence type="inferred from homology"/>
<keyword evidence="3" id="KW-0808">Transferase</keyword>
<evidence type="ECO:0000256" key="1">
    <source>
        <dbReference type="ARBA" id="ARBA00006351"/>
    </source>
</evidence>
<evidence type="ECO:0000256" key="5">
    <source>
        <dbReference type="ARBA" id="ARBA00023157"/>
    </source>
</evidence>
<dbReference type="AlphaFoldDB" id="A0AAV5GW90"/>
<evidence type="ECO:0000256" key="4">
    <source>
        <dbReference type="ARBA" id="ARBA00022723"/>
    </source>
</evidence>
<dbReference type="GO" id="GO:0016757">
    <property type="term" value="F:glycosyltransferase activity"/>
    <property type="evidence" value="ECO:0007669"/>
    <property type="project" value="UniProtKB-KW"/>
</dbReference>
<gene>
    <name evidence="7" type="ORF">Rhopal_006354-T1</name>
</gene>
<protein>
    <recommendedName>
        <fullName evidence="6">Glycosyl transferase 64 domain-containing protein</fullName>
    </recommendedName>
</protein>
<dbReference type="GO" id="GO:0046872">
    <property type="term" value="F:metal ion binding"/>
    <property type="evidence" value="ECO:0007669"/>
    <property type="project" value="UniProtKB-KW"/>
</dbReference>
<dbReference type="InterPro" id="IPR002495">
    <property type="entry name" value="Glyco_trans_8"/>
</dbReference>
<dbReference type="InterPro" id="IPR029044">
    <property type="entry name" value="Nucleotide-diphossugar_trans"/>
</dbReference>
<keyword evidence="2" id="KW-0328">Glycosyltransferase</keyword>
<dbReference type="GO" id="GO:0016020">
    <property type="term" value="C:membrane"/>
    <property type="evidence" value="ECO:0007669"/>
    <property type="project" value="InterPro"/>
</dbReference>
<sequence length="972" mass="109124">MGGLLGTKARRRYLVLVLIAFAVAWSTGSLPWSKREAQPVLSAQSVAPIHVLFTASGSYTIGLTALINSTISNASPATRRRLLFHLVAQTHADVEHVLETVHTNLKLAELRTAGYALDDLQDPRLDDVKVWADYRSASLSEPIVYARYLVPSILPTSVDRAIYLDQDTLWGNQLVMEKEALEGFDHDTCTLNNGVLVYDLKAWREHKPSYTDQLFEWTHHNAVDQLYSLGSQPPFNLVLMDIAGLHEETAHGNGLPSTKSHEQVHNAGILHWKTKYFPTFADHVREAQQDQNCRELIVTNLDIPSHVEKFTVIIVSFARADTLTSCPDELYDMPWVRCIQQSANLVHNRFRVHSYVTTEAVLHYDDDVFWSRLPMSKPPFTSGSNIETKFLDLSHAQDLLPSNCRYRFKLTHGYFDLVIGKLFFVHRLYMQSYFSHPKLVALSNDSPCEDLAMSFLVAGSPSSSSPHPTLPHAVGHAKMAKPPLLFQSNITEIHSETYAGLSQGIDTVVWREKRHSCLENLLDIFDGHRPPPQRYFYTRDEPESSLLFGSWFYTVSKLPFLLLTLVLLCCYTLSRFLGRAAPVRATVVLTAFETSGLRPEWLRTICERYVSREYAQIVEEVLVVWNNPEAEPPAGLPEEVKVVRTEVNSLNNRWLAASTAASPVVLAHDNDLVLSKNGIRSRDGFDYVLDDLVSRPSAYHFVLPRALAGSTRSMAQYALEELAPLRQYVDSQAAHCDDLLLNLAVADSAQVPPLRVALPRGSVSDYASYCSPLDRTQSSGLADQGSRWALRTECLHHFLTSAHFTPEASSPGTRDVAVCDESGESYTLESAVSLQRWRAMENGTAADLCPELAALHLAHPADKKTPMSYRPGVGGEIAEYCPEVDQARVDWVDALVALPTCTVAPGGLRMGERLEGPLIESAKHQCGAWCIWDLRTQRKAGWHLRQDECFERFEHGHPACDEWFWQRPRFDL</sequence>
<feature type="domain" description="Glycosyl transferase 64" evidence="6">
    <location>
        <begin position="596"/>
        <end position="679"/>
    </location>
</feature>
<name>A0AAV5GW90_9BASI</name>
<dbReference type="SUPFAM" id="SSF53448">
    <property type="entry name" value="Nucleotide-diphospho-sugar transferases"/>
    <property type="match status" value="1"/>
</dbReference>
<dbReference type="EMBL" id="BQKY01000013">
    <property type="protein sequence ID" value="GJN93307.1"/>
    <property type="molecule type" value="Genomic_DNA"/>
</dbReference>
<evidence type="ECO:0000259" key="6">
    <source>
        <dbReference type="Pfam" id="PF09258"/>
    </source>
</evidence>
<comment type="caution">
    <text evidence="7">The sequence shown here is derived from an EMBL/GenBank/DDBJ whole genome shotgun (WGS) entry which is preliminary data.</text>
</comment>
<keyword evidence="5" id="KW-1015">Disulfide bond</keyword>
<organism evidence="7 8">
    <name type="scientific">Rhodotorula paludigena</name>
    <dbReference type="NCBI Taxonomy" id="86838"/>
    <lineage>
        <taxon>Eukaryota</taxon>
        <taxon>Fungi</taxon>
        <taxon>Dikarya</taxon>
        <taxon>Basidiomycota</taxon>
        <taxon>Pucciniomycotina</taxon>
        <taxon>Microbotryomycetes</taxon>
        <taxon>Sporidiobolales</taxon>
        <taxon>Sporidiobolaceae</taxon>
        <taxon>Rhodotorula</taxon>
    </lineage>
</organism>
<reference evidence="7 8" key="1">
    <citation type="submission" date="2021-12" db="EMBL/GenBank/DDBJ databases">
        <title>High titer production of polyol ester of fatty acids by Rhodotorula paludigena BS15 towards product separation-free biomass refinery.</title>
        <authorList>
            <person name="Mano J."/>
            <person name="Ono H."/>
            <person name="Tanaka T."/>
            <person name="Naito K."/>
            <person name="Sushida H."/>
            <person name="Ike M."/>
            <person name="Tokuyasu K."/>
            <person name="Kitaoka M."/>
        </authorList>
    </citation>
    <scope>NUCLEOTIDE SEQUENCE [LARGE SCALE GENOMIC DNA]</scope>
    <source>
        <strain evidence="7 8">BS15</strain>
    </source>
</reference>
<dbReference type="Pfam" id="PF01501">
    <property type="entry name" value="Glyco_transf_8"/>
    <property type="match status" value="2"/>
</dbReference>
<dbReference type="InterPro" id="IPR015338">
    <property type="entry name" value="GT64_dom"/>
</dbReference>
<dbReference type="Pfam" id="PF09258">
    <property type="entry name" value="Glyco_transf_64"/>
    <property type="match status" value="2"/>
</dbReference>
<feature type="domain" description="Glycosyl transferase 64" evidence="6">
    <location>
        <begin position="305"/>
        <end position="526"/>
    </location>
</feature>
<dbReference type="InterPro" id="IPR050748">
    <property type="entry name" value="Glycosyltrans_8_dom-fam"/>
</dbReference>
<keyword evidence="4" id="KW-0479">Metal-binding</keyword>
<dbReference type="PANTHER" id="PTHR13778:SF47">
    <property type="entry name" value="LIPOPOLYSACCHARIDE 1,3-GALACTOSYLTRANSFERASE"/>
    <property type="match status" value="1"/>
</dbReference>
<dbReference type="PANTHER" id="PTHR13778">
    <property type="entry name" value="GLYCOSYLTRANSFERASE 8 DOMAIN-CONTAINING PROTEIN"/>
    <property type="match status" value="1"/>
</dbReference>
<keyword evidence="8" id="KW-1185">Reference proteome</keyword>
<accession>A0AAV5GW90</accession>
<comment type="similarity">
    <text evidence="1">Belongs to the glycosyltransferase 8 family.</text>
</comment>
<dbReference type="Gene3D" id="3.90.550.10">
    <property type="entry name" value="Spore Coat Polysaccharide Biosynthesis Protein SpsA, Chain A"/>
    <property type="match status" value="5"/>
</dbReference>
<dbReference type="Proteomes" id="UP001342314">
    <property type="component" value="Unassembled WGS sequence"/>
</dbReference>
<evidence type="ECO:0000313" key="8">
    <source>
        <dbReference type="Proteomes" id="UP001342314"/>
    </source>
</evidence>
<evidence type="ECO:0000256" key="2">
    <source>
        <dbReference type="ARBA" id="ARBA00022676"/>
    </source>
</evidence>
<evidence type="ECO:0000313" key="7">
    <source>
        <dbReference type="EMBL" id="GJN93307.1"/>
    </source>
</evidence>
<evidence type="ECO:0000256" key="3">
    <source>
        <dbReference type="ARBA" id="ARBA00022679"/>
    </source>
</evidence>